<feature type="domain" description="Methyltransferase type 11" evidence="1">
    <location>
        <begin position="430"/>
        <end position="465"/>
    </location>
</feature>
<accession>A0A3G8M537</accession>
<reference evidence="2 3" key="1">
    <citation type="submission" date="2018-11" db="EMBL/GenBank/DDBJ databases">
        <title>Genome squencing of methanotrophic bacteria isolated from alkaline groundwater in Korea.</title>
        <authorList>
            <person name="Nguyen L.N."/>
        </authorList>
    </citation>
    <scope>NUCLEOTIDE SEQUENCE [LARGE SCALE GENOMIC DNA]</scope>
    <source>
        <strain evidence="2 3">GW6</strain>
    </source>
</reference>
<gene>
    <name evidence="2" type="ORF">EHO51_05145</name>
</gene>
<dbReference type="KEGG" id="mros:EHO51_05145"/>
<keyword evidence="2" id="KW-0808">Transferase</keyword>
<dbReference type="EMBL" id="CP034086">
    <property type="protein sequence ID" value="AZG76170.1"/>
    <property type="molecule type" value="Genomic_DNA"/>
</dbReference>
<organism evidence="2 3">
    <name type="scientific">Methylocystis rosea</name>
    <dbReference type="NCBI Taxonomy" id="173366"/>
    <lineage>
        <taxon>Bacteria</taxon>
        <taxon>Pseudomonadati</taxon>
        <taxon>Pseudomonadota</taxon>
        <taxon>Alphaproteobacteria</taxon>
        <taxon>Hyphomicrobiales</taxon>
        <taxon>Methylocystaceae</taxon>
        <taxon>Methylocystis</taxon>
    </lineage>
</organism>
<dbReference type="Proteomes" id="UP000273982">
    <property type="component" value="Chromosome"/>
</dbReference>
<evidence type="ECO:0000313" key="3">
    <source>
        <dbReference type="Proteomes" id="UP000273982"/>
    </source>
</evidence>
<dbReference type="GO" id="GO:0032259">
    <property type="term" value="P:methylation"/>
    <property type="evidence" value="ECO:0007669"/>
    <property type="project" value="UniProtKB-KW"/>
</dbReference>
<dbReference type="Pfam" id="PF08241">
    <property type="entry name" value="Methyltransf_11"/>
    <property type="match status" value="1"/>
</dbReference>
<dbReference type="InterPro" id="IPR013216">
    <property type="entry name" value="Methyltransf_11"/>
</dbReference>
<dbReference type="Gene3D" id="3.40.50.150">
    <property type="entry name" value="Vaccinia Virus protein VP39"/>
    <property type="match status" value="1"/>
</dbReference>
<evidence type="ECO:0000259" key="1">
    <source>
        <dbReference type="Pfam" id="PF08241"/>
    </source>
</evidence>
<dbReference type="GO" id="GO:0008757">
    <property type="term" value="F:S-adenosylmethionine-dependent methyltransferase activity"/>
    <property type="evidence" value="ECO:0007669"/>
    <property type="project" value="InterPro"/>
</dbReference>
<evidence type="ECO:0000313" key="2">
    <source>
        <dbReference type="EMBL" id="AZG76170.1"/>
    </source>
</evidence>
<keyword evidence="2" id="KW-0489">Methyltransferase</keyword>
<dbReference type="RefSeq" id="WP_124737996.1">
    <property type="nucleotide sequence ID" value="NZ_CP034086.1"/>
</dbReference>
<sequence length="579" mass="64351">MLAGLIVSHKGEHCGVYQYGRNLYDVLTKDQTINWSYVECAGFEELKTAVHDAKPDVILFNHHPSTMNWLTTAPTAELGATLFGVLHQVTQEIADHASVAPFDFLICLDPTLVPRNPAILRAPRFLPASPAKSPQPPEVFTIGSFGFATPGKGFDRLCELVNDQFDRAVIRINLPPHDDPSIVPESRFAETVEKCTKAITKPGIELQATSHFFDNAQIVEFLASNTMNAFVYDDMSSGISSCVDFALASGRPFALTRSAMFRHMFHVNPSIFIEDRDLIDIAEGDTSMLKALRDAAAPEKVAAELNRSMIDAMRAREASRATPDRRGFNKILDDRSRAAYSDAISDLAQHVPDMLARKIERANIQQGFALDTAQRFLAECPNARILAAGSFEDTAVATLCEQGYRIDEIDPNVNGMTLLDFYRSPEARLGSYDLCLSVSVLEHVADDEQFVRIISEFLRPGGLAVLTVDFKESWRPGQIKPIVDHRLYTTHDLRDRLINAMGECALVDPPIWAEGVEDFEYEGSEYGFAGFVFRKLDADSVRMANTQPVWRELLAQSPASSIPREDKMTAIKRIFGVGR</sequence>
<dbReference type="AlphaFoldDB" id="A0A3G8M537"/>
<protein>
    <submittedName>
        <fullName evidence="2">Methyltransferase domain-containing protein</fullName>
    </submittedName>
</protein>
<dbReference type="SUPFAM" id="SSF53335">
    <property type="entry name" value="S-adenosyl-L-methionine-dependent methyltransferases"/>
    <property type="match status" value="1"/>
</dbReference>
<proteinExistence type="predicted"/>
<name>A0A3G8M537_9HYPH</name>
<dbReference type="InterPro" id="IPR029063">
    <property type="entry name" value="SAM-dependent_MTases_sf"/>
</dbReference>